<keyword evidence="3" id="KW-1185">Reference proteome</keyword>
<protein>
    <submittedName>
        <fullName evidence="2">Uncharacterized protein</fullName>
    </submittedName>
</protein>
<sequence length="171" mass="19671">MRSQRPPGADGWQDLYPYYTQFNPKRRAEDDQTFWFCNSQHWPTPFRPFDVIMVDFATKSLGQYNTRHLLVPPENGVDYRILNGYVYFSPVGVNPQDIEACVPQFMERAGHYFANWGDLYANWKTKVMAQINALESLDFTTLPEVEPLDVVTSGAGAGQHQPAVRPIRPRD</sequence>
<dbReference type="AlphaFoldDB" id="A0A0P1GXN4"/>
<feature type="region of interest" description="Disordered" evidence="1">
    <location>
        <begin position="152"/>
        <end position="171"/>
    </location>
</feature>
<dbReference type="Proteomes" id="UP000054935">
    <property type="component" value="Unassembled WGS sequence"/>
</dbReference>
<name>A0A0P1GXN4_9RHOB</name>
<reference evidence="2 3" key="1">
    <citation type="submission" date="2015-09" db="EMBL/GenBank/DDBJ databases">
        <authorList>
            <consortium name="Swine Surveillance"/>
        </authorList>
    </citation>
    <scope>NUCLEOTIDE SEQUENCE [LARGE SCALE GENOMIC DNA]</scope>
    <source>
        <strain evidence="2 3">CECT 7648</strain>
    </source>
</reference>
<organism evidence="2 3">
    <name type="scientific">Tropicibacter naphthalenivorans</name>
    <dbReference type="NCBI Taxonomy" id="441103"/>
    <lineage>
        <taxon>Bacteria</taxon>
        <taxon>Pseudomonadati</taxon>
        <taxon>Pseudomonadota</taxon>
        <taxon>Alphaproteobacteria</taxon>
        <taxon>Rhodobacterales</taxon>
        <taxon>Roseobacteraceae</taxon>
        <taxon>Tropicibacter</taxon>
    </lineage>
</organism>
<evidence type="ECO:0000313" key="3">
    <source>
        <dbReference type="Proteomes" id="UP000054935"/>
    </source>
</evidence>
<dbReference type="STRING" id="441103.TRN7648_03049"/>
<evidence type="ECO:0000256" key="1">
    <source>
        <dbReference type="SAM" id="MobiDB-lite"/>
    </source>
</evidence>
<dbReference type="RefSeq" id="WP_234988841.1">
    <property type="nucleotide sequence ID" value="NZ_CYSE01000006.1"/>
</dbReference>
<gene>
    <name evidence="2" type="ORF">TRN7648_03049</name>
</gene>
<dbReference type="EMBL" id="CYSE01000006">
    <property type="protein sequence ID" value="CUH80600.1"/>
    <property type="molecule type" value="Genomic_DNA"/>
</dbReference>
<evidence type="ECO:0000313" key="2">
    <source>
        <dbReference type="EMBL" id="CUH80600.1"/>
    </source>
</evidence>
<accession>A0A0P1GXN4</accession>
<proteinExistence type="predicted"/>